<gene>
    <name evidence="6" type="ORF">GCM10022419_130990</name>
</gene>
<dbReference type="PANTHER" id="PTHR43179:SF12">
    <property type="entry name" value="GALACTOFURANOSYLTRANSFERASE GLFT2"/>
    <property type="match status" value="1"/>
</dbReference>
<dbReference type="Pfam" id="PF00535">
    <property type="entry name" value="Glycos_transf_2"/>
    <property type="match status" value="1"/>
</dbReference>
<name>A0ABP7A058_9ACTN</name>
<dbReference type="PANTHER" id="PTHR43179">
    <property type="entry name" value="RHAMNOSYLTRANSFERASE WBBL"/>
    <property type="match status" value="1"/>
</dbReference>
<keyword evidence="4" id="KW-0808">Transferase</keyword>
<dbReference type="InterPro" id="IPR029044">
    <property type="entry name" value="Nucleotide-diphossugar_trans"/>
</dbReference>
<dbReference type="InterPro" id="IPR001173">
    <property type="entry name" value="Glyco_trans_2-like"/>
</dbReference>
<comment type="similarity">
    <text evidence="2">Belongs to the glycosyltransferase 2 family.</text>
</comment>
<evidence type="ECO:0000313" key="7">
    <source>
        <dbReference type="Proteomes" id="UP001500630"/>
    </source>
</evidence>
<dbReference type="Gene3D" id="3.90.550.10">
    <property type="entry name" value="Spore Coat Polysaccharide Biosynthesis Protein SpsA, Chain A"/>
    <property type="match status" value="1"/>
</dbReference>
<evidence type="ECO:0000256" key="4">
    <source>
        <dbReference type="ARBA" id="ARBA00022679"/>
    </source>
</evidence>
<protein>
    <recommendedName>
        <fullName evidence="5">Glycosyltransferase 2-like domain-containing protein</fullName>
    </recommendedName>
</protein>
<evidence type="ECO:0000313" key="6">
    <source>
        <dbReference type="EMBL" id="GAA3623124.1"/>
    </source>
</evidence>
<keyword evidence="7" id="KW-1185">Reference proteome</keyword>
<reference evidence="7" key="1">
    <citation type="journal article" date="2019" name="Int. J. Syst. Evol. Microbiol.">
        <title>The Global Catalogue of Microorganisms (GCM) 10K type strain sequencing project: providing services to taxonomists for standard genome sequencing and annotation.</title>
        <authorList>
            <consortium name="The Broad Institute Genomics Platform"/>
            <consortium name="The Broad Institute Genome Sequencing Center for Infectious Disease"/>
            <person name="Wu L."/>
            <person name="Ma J."/>
        </authorList>
    </citation>
    <scope>NUCLEOTIDE SEQUENCE [LARGE SCALE GENOMIC DNA]</scope>
    <source>
        <strain evidence="7">JCM 17326</strain>
    </source>
</reference>
<accession>A0ABP7A058</accession>
<evidence type="ECO:0000256" key="1">
    <source>
        <dbReference type="ARBA" id="ARBA00004776"/>
    </source>
</evidence>
<proteinExistence type="inferred from homology"/>
<dbReference type="RefSeq" id="WP_345579881.1">
    <property type="nucleotide sequence ID" value="NZ_BAABDQ010000069.1"/>
</dbReference>
<dbReference type="EMBL" id="BAABDQ010000069">
    <property type="protein sequence ID" value="GAA3623124.1"/>
    <property type="molecule type" value="Genomic_DNA"/>
</dbReference>
<sequence length="305" mass="33455">MPSKKTDGARVTVVICVLDDWRILRTLSSLTEQTVDPSFFRVVVVSSGREDYGRAIKSFPLNVKLVTTAAPRLSIKRNLGLAEVTTKYFLTIDADCFAQPGWVEAMTTCIAEGPDDLVGVGGRVAKYAVDTVTQKYGITVDDGQSTLGRLPALHLPYVAGANAGFKTAAVQAVGGYDEQYICGEDVDICYKLGLRGGKLAIAENAWIYHEDRRRLVDHYRRFRHLAVDQALLFKNYRGESGRSWYLDPFPWRRLSDGVRSTAGGLPLAIRGDWSGVATGLVTAVEAAGIVAGQIRGSRRHRVVYL</sequence>
<organism evidence="6 7">
    <name type="scientific">Nonomuraea rosea</name>
    <dbReference type="NCBI Taxonomy" id="638574"/>
    <lineage>
        <taxon>Bacteria</taxon>
        <taxon>Bacillati</taxon>
        <taxon>Actinomycetota</taxon>
        <taxon>Actinomycetes</taxon>
        <taxon>Streptosporangiales</taxon>
        <taxon>Streptosporangiaceae</taxon>
        <taxon>Nonomuraea</taxon>
    </lineage>
</organism>
<evidence type="ECO:0000256" key="2">
    <source>
        <dbReference type="ARBA" id="ARBA00006739"/>
    </source>
</evidence>
<comment type="caution">
    <text evidence="6">The sequence shown here is derived from an EMBL/GenBank/DDBJ whole genome shotgun (WGS) entry which is preliminary data.</text>
</comment>
<feature type="domain" description="Glycosyltransferase 2-like" evidence="5">
    <location>
        <begin position="22"/>
        <end position="172"/>
    </location>
</feature>
<evidence type="ECO:0000259" key="5">
    <source>
        <dbReference type="Pfam" id="PF00535"/>
    </source>
</evidence>
<keyword evidence="3" id="KW-0328">Glycosyltransferase</keyword>
<evidence type="ECO:0000256" key="3">
    <source>
        <dbReference type="ARBA" id="ARBA00022676"/>
    </source>
</evidence>
<dbReference type="Proteomes" id="UP001500630">
    <property type="component" value="Unassembled WGS sequence"/>
</dbReference>
<comment type="pathway">
    <text evidence="1">Cell wall biogenesis; cell wall polysaccharide biosynthesis.</text>
</comment>
<dbReference type="SUPFAM" id="SSF53448">
    <property type="entry name" value="Nucleotide-diphospho-sugar transferases"/>
    <property type="match status" value="1"/>
</dbReference>